<evidence type="ECO:0000313" key="3">
    <source>
        <dbReference type="Proteomes" id="UP000324222"/>
    </source>
</evidence>
<evidence type="ECO:0000313" key="2">
    <source>
        <dbReference type="EMBL" id="MPC27390.1"/>
    </source>
</evidence>
<accession>A0A5B7E0G4</accession>
<organism evidence="2 3">
    <name type="scientific">Portunus trituberculatus</name>
    <name type="common">Swimming crab</name>
    <name type="synonym">Neptunus trituberculatus</name>
    <dbReference type="NCBI Taxonomy" id="210409"/>
    <lineage>
        <taxon>Eukaryota</taxon>
        <taxon>Metazoa</taxon>
        <taxon>Ecdysozoa</taxon>
        <taxon>Arthropoda</taxon>
        <taxon>Crustacea</taxon>
        <taxon>Multicrustacea</taxon>
        <taxon>Malacostraca</taxon>
        <taxon>Eumalacostraca</taxon>
        <taxon>Eucarida</taxon>
        <taxon>Decapoda</taxon>
        <taxon>Pleocyemata</taxon>
        <taxon>Brachyura</taxon>
        <taxon>Eubrachyura</taxon>
        <taxon>Portunoidea</taxon>
        <taxon>Portunidae</taxon>
        <taxon>Portuninae</taxon>
        <taxon>Portunus</taxon>
    </lineage>
</organism>
<evidence type="ECO:0000256" key="1">
    <source>
        <dbReference type="SAM" id="MobiDB-lite"/>
    </source>
</evidence>
<feature type="region of interest" description="Disordered" evidence="1">
    <location>
        <begin position="295"/>
        <end position="344"/>
    </location>
</feature>
<dbReference type="Proteomes" id="UP000324222">
    <property type="component" value="Unassembled WGS sequence"/>
</dbReference>
<comment type="caution">
    <text evidence="2">The sequence shown here is derived from an EMBL/GenBank/DDBJ whole genome shotgun (WGS) entry which is preliminary data.</text>
</comment>
<keyword evidence="3" id="KW-1185">Reference proteome</keyword>
<dbReference type="OrthoDB" id="6382820at2759"/>
<feature type="compositionally biased region" description="Basic residues" evidence="1">
    <location>
        <begin position="309"/>
        <end position="335"/>
    </location>
</feature>
<feature type="compositionally biased region" description="Low complexity" evidence="1">
    <location>
        <begin position="175"/>
        <end position="189"/>
    </location>
</feature>
<name>A0A5B7E0G4_PORTR</name>
<sequence length="382" mass="42527">MRPGSGNDRRRPSPLSRLRCLPSASPLSLIIWKAYLSASRDPGLAWRRVTVKAAARDTQEEVEVLGEVLVQRPAVLVSGALVLLGVLDCIVSLACVAVCAKEACGLNSKGAQRVQGLSEGHNRKERLYRWLGQQKTIFPIGSSQGPPRGVSSISQFVPLSSSDSSSSATPRKTLSDPTSPSSTLPSSTSHKIHKLGKGTSAPSHISFKTEQTSIPSILKPSALPILNHGSHSLPPPTTYLPSTKHQHIYPHPQDYRHSMHPQMSMPYPHQAYPHHFPPHAAHPSLYYPHLMTPMMPPSQHAIDQEHHQRTSKKKEGRKHREKKEKHEKRKHKKAKKELTDEQIERTYTGLDRELAEEFIDNTMEPGLSIQRAFSNSFEQDSF</sequence>
<dbReference type="EMBL" id="VSRR010001739">
    <property type="protein sequence ID" value="MPC27390.1"/>
    <property type="molecule type" value="Genomic_DNA"/>
</dbReference>
<feature type="compositionally biased region" description="Polar residues" evidence="1">
    <location>
        <begin position="139"/>
        <end position="159"/>
    </location>
</feature>
<proteinExistence type="predicted"/>
<dbReference type="AlphaFoldDB" id="A0A5B7E0G4"/>
<gene>
    <name evidence="2" type="ORF">E2C01_020559</name>
</gene>
<feature type="region of interest" description="Disordered" evidence="1">
    <location>
        <begin position="139"/>
        <end position="205"/>
    </location>
</feature>
<reference evidence="2 3" key="1">
    <citation type="submission" date="2019-05" db="EMBL/GenBank/DDBJ databases">
        <title>Another draft genome of Portunus trituberculatus and its Hox gene families provides insights of decapod evolution.</title>
        <authorList>
            <person name="Jeong J.-H."/>
            <person name="Song I."/>
            <person name="Kim S."/>
            <person name="Choi T."/>
            <person name="Kim D."/>
            <person name="Ryu S."/>
            <person name="Kim W."/>
        </authorList>
    </citation>
    <scope>NUCLEOTIDE SEQUENCE [LARGE SCALE GENOMIC DNA]</scope>
    <source>
        <tissue evidence="2">Muscle</tissue>
    </source>
</reference>
<protein>
    <submittedName>
        <fullName evidence="2">Uncharacterized protein</fullName>
    </submittedName>
</protein>